<keyword evidence="1" id="KW-0812">Transmembrane</keyword>
<reference evidence="2 3" key="1">
    <citation type="submission" date="2023-08" db="EMBL/GenBank/DDBJ databases">
        <title>A Necator americanus chromosomal reference genome.</title>
        <authorList>
            <person name="Ilik V."/>
            <person name="Petrzelkova K.J."/>
            <person name="Pardy F."/>
            <person name="Fuh T."/>
            <person name="Niatou-Singa F.S."/>
            <person name="Gouil Q."/>
            <person name="Baker L."/>
            <person name="Ritchie M.E."/>
            <person name="Jex A.R."/>
            <person name="Gazzola D."/>
            <person name="Li H."/>
            <person name="Toshio Fujiwara R."/>
            <person name="Zhan B."/>
            <person name="Aroian R.V."/>
            <person name="Pafco B."/>
            <person name="Schwarz E.M."/>
        </authorList>
    </citation>
    <scope>NUCLEOTIDE SEQUENCE [LARGE SCALE GENOMIC DNA]</scope>
    <source>
        <strain evidence="2 3">Aroian</strain>
        <tissue evidence="2">Whole animal</tissue>
    </source>
</reference>
<sequence>METDFTHKIVIELNSGTIFSFEGMVDRCVMTSMYWQCFLVVIIAIMGIAITSKDCQYERSSCPRKLHRECFL</sequence>
<protein>
    <submittedName>
        <fullName evidence="2">Uncharacterized protein</fullName>
    </submittedName>
</protein>
<feature type="transmembrane region" description="Helical" evidence="1">
    <location>
        <begin position="33"/>
        <end position="51"/>
    </location>
</feature>
<organism evidence="2 3">
    <name type="scientific">Necator americanus</name>
    <name type="common">Human hookworm</name>
    <dbReference type="NCBI Taxonomy" id="51031"/>
    <lineage>
        <taxon>Eukaryota</taxon>
        <taxon>Metazoa</taxon>
        <taxon>Ecdysozoa</taxon>
        <taxon>Nematoda</taxon>
        <taxon>Chromadorea</taxon>
        <taxon>Rhabditida</taxon>
        <taxon>Rhabditina</taxon>
        <taxon>Rhabditomorpha</taxon>
        <taxon>Strongyloidea</taxon>
        <taxon>Ancylostomatidae</taxon>
        <taxon>Bunostominae</taxon>
        <taxon>Necator</taxon>
    </lineage>
</organism>
<evidence type="ECO:0000313" key="2">
    <source>
        <dbReference type="EMBL" id="KAK6760400.1"/>
    </source>
</evidence>
<proteinExistence type="predicted"/>
<dbReference type="Proteomes" id="UP001303046">
    <property type="component" value="Unassembled WGS sequence"/>
</dbReference>
<keyword evidence="1" id="KW-1133">Transmembrane helix</keyword>
<name>A0ABR1ECJ0_NECAM</name>
<keyword evidence="1" id="KW-0472">Membrane</keyword>
<comment type="caution">
    <text evidence="2">The sequence shown here is derived from an EMBL/GenBank/DDBJ whole genome shotgun (WGS) entry which is preliminary data.</text>
</comment>
<gene>
    <name evidence="2" type="primary">Necator_chrX.g21914</name>
    <name evidence="2" type="ORF">RB195_021753</name>
</gene>
<evidence type="ECO:0000313" key="3">
    <source>
        <dbReference type="Proteomes" id="UP001303046"/>
    </source>
</evidence>
<keyword evidence="3" id="KW-1185">Reference proteome</keyword>
<evidence type="ECO:0000256" key="1">
    <source>
        <dbReference type="SAM" id="Phobius"/>
    </source>
</evidence>
<dbReference type="EMBL" id="JAVFWL010000006">
    <property type="protein sequence ID" value="KAK6760400.1"/>
    <property type="molecule type" value="Genomic_DNA"/>
</dbReference>
<accession>A0ABR1ECJ0</accession>